<evidence type="ECO:0000256" key="1">
    <source>
        <dbReference type="ARBA" id="ARBA00000493"/>
    </source>
</evidence>
<reference evidence="10" key="1">
    <citation type="submission" date="2025-08" db="UniProtKB">
        <authorList>
            <consortium name="Ensembl"/>
        </authorList>
    </citation>
    <scope>IDENTIFICATION</scope>
</reference>
<keyword evidence="7" id="KW-0269">Exonuclease</keyword>
<evidence type="ECO:0000256" key="7">
    <source>
        <dbReference type="ARBA" id="ARBA00022839"/>
    </source>
</evidence>
<evidence type="ECO:0000256" key="6">
    <source>
        <dbReference type="ARBA" id="ARBA00022801"/>
    </source>
</evidence>
<dbReference type="GeneTree" id="ENSGT00940000176053"/>
<dbReference type="CDD" id="cd06127">
    <property type="entry name" value="DEDDh"/>
    <property type="match status" value="1"/>
</dbReference>
<dbReference type="AlphaFoldDB" id="A0A3B3VBG7"/>
<dbReference type="GO" id="GO:0003676">
    <property type="term" value="F:nucleic acid binding"/>
    <property type="evidence" value="ECO:0007669"/>
    <property type="project" value="InterPro"/>
</dbReference>
<evidence type="ECO:0000256" key="8">
    <source>
        <dbReference type="ARBA" id="ARBA00022842"/>
    </source>
</evidence>
<dbReference type="InterPro" id="IPR054362">
    <property type="entry name" value="Exu_RNase_H-like"/>
</dbReference>
<evidence type="ECO:0000313" key="11">
    <source>
        <dbReference type="Proteomes" id="UP000261500"/>
    </source>
</evidence>
<accession>A0A3B3VBG7</accession>
<dbReference type="Proteomes" id="UP000261500">
    <property type="component" value="Unplaced"/>
</dbReference>
<dbReference type="GO" id="GO:0005737">
    <property type="term" value="C:cytoplasm"/>
    <property type="evidence" value="ECO:0007669"/>
    <property type="project" value="TreeGrafter"/>
</dbReference>
<evidence type="ECO:0000256" key="3">
    <source>
        <dbReference type="ARBA" id="ARBA00012115"/>
    </source>
</evidence>
<dbReference type="SUPFAM" id="SSF53098">
    <property type="entry name" value="Ribonuclease H-like"/>
    <property type="match status" value="1"/>
</dbReference>
<dbReference type="STRING" id="48699.ENSPLAP00000022353"/>
<sequence>MSEDCDVNGFTVQSGHLVLYESPVETIPIDDLLTSFIDFLRSFQRPVLLAAHNVKRFDAPVLTRVMKKYDLYPQFQQVVSGFLDTFLLSKRLFLGMQSYSQVSLVKIFLQRSYDAHNAEEDAKMLQELYKVWRPDQFTVLASTSETLSVLLPVHQLTVLLYCHQSERELLTDIIRLTWWRAVQGACGVCVALSAVTWHAELERQKRWADRLGFCDSSHSIFMW</sequence>
<feature type="domain" description="Exuperantia RNAse H-like" evidence="9">
    <location>
        <begin position="33"/>
        <end position="106"/>
    </location>
</feature>
<dbReference type="Ensembl" id="ENSPLAT00000008652.1">
    <property type="protein sequence ID" value="ENSPLAP00000022353.1"/>
    <property type="gene ID" value="ENSPLAG00000006844.1"/>
</dbReference>
<evidence type="ECO:0000259" key="9">
    <source>
        <dbReference type="Pfam" id="PF22123"/>
    </source>
</evidence>
<evidence type="ECO:0000256" key="4">
    <source>
        <dbReference type="ARBA" id="ARBA00022722"/>
    </source>
</evidence>
<comment type="catalytic activity">
    <reaction evidence="1">
        <text>Exonucleolytic cleavage in the 3'- to 5'-direction to yield nucleoside 5'-phosphates.</text>
        <dbReference type="EC" id="3.1.11.2"/>
    </reaction>
</comment>
<dbReference type="InterPro" id="IPR036397">
    <property type="entry name" value="RNaseH_sf"/>
</dbReference>
<evidence type="ECO:0000313" key="10">
    <source>
        <dbReference type="Ensembl" id="ENSPLAP00000022353.1"/>
    </source>
</evidence>
<evidence type="ECO:0000256" key="5">
    <source>
        <dbReference type="ARBA" id="ARBA00022723"/>
    </source>
</evidence>
<proteinExistence type="predicted"/>
<reference evidence="10" key="2">
    <citation type="submission" date="2025-09" db="UniProtKB">
        <authorList>
            <consortium name="Ensembl"/>
        </authorList>
    </citation>
    <scope>IDENTIFICATION</scope>
</reference>
<dbReference type="Gene3D" id="3.30.420.10">
    <property type="entry name" value="Ribonuclease H-like superfamily/Ribonuclease H"/>
    <property type="match status" value="1"/>
</dbReference>
<keyword evidence="5" id="KW-0479">Metal-binding</keyword>
<dbReference type="InterPro" id="IPR012337">
    <property type="entry name" value="RNaseH-like_sf"/>
</dbReference>
<dbReference type="Pfam" id="PF22123">
    <property type="entry name" value="Exu_RNase_H_like"/>
    <property type="match status" value="1"/>
</dbReference>
<dbReference type="GO" id="GO:0006308">
    <property type="term" value="P:DNA catabolic process"/>
    <property type="evidence" value="ECO:0007669"/>
    <property type="project" value="TreeGrafter"/>
</dbReference>
<dbReference type="GO" id="GO:0046872">
    <property type="term" value="F:metal ion binding"/>
    <property type="evidence" value="ECO:0007669"/>
    <property type="project" value="UniProtKB-KW"/>
</dbReference>
<comment type="cofactor">
    <cofactor evidence="2">
        <name>Mg(2+)</name>
        <dbReference type="ChEBI" id="CHEBI:18420"/>
    </cofactor>
</comment>
<keyword evidence="4" id="KW-0540">Nuclease</keyword>
<dbReference type="InterPro" id="IPR040393">
    <property type="entry name" value="TREX1/2"/>
</dbReference>
<protein>
    <recommendedName>
        <fullName evidence="3">exodeoxyribonuclease III</fullName>
        <ecNumber evidence="3">3.1.11.2</ecNumber>
    </recommendedName>
</protein>
<keyword evidence="8" id="KW-0460">Magnesium</keyword>
<keyword evidence="6" id="KW-0378">Hydrolase</keyword>
<organism evidence="10 11">
    <name type="scientific">Poecilia latipinna</name>
    <name type="common">sailfin molly</name>
    <dbReference type="NCBI Taxonomy" id="48699"/>
    <lineage>
        <taxon>Eukaryota</taxon>
        <taxon>Metazoa</taxon>
        <taxon>Chordata</taxon>
        <taxon>Craniata</taxon>
        <taxon>Vertebrata</taxon>
        <taxon>Euteleostomi</taxon>
        <taxon>Actinopterygii</taxon>
        <taxon>Neopterygii</taxon>
        <taxon>Teleostei</taxon>
        <taxon>Neoteleostei</taxon>
        <taxon>Acanthomorphata</taxon>
        <taxon>Ovalentaria</taxon>
        <taxon>Atherinomorphae</taxon>
        <taxon>Cyprinodontiformes</taxon>
        <taxon>Poeciliidae</taxon>
        <taxon>Poeciliinae</taxon>
        <taxon>Poecilia</taxon>
    </lineage>
</organism>
<name>A0A3B3VBG7_9TELE</name>
<dbReference type="EC" id="3.1.11.2" evidence="3"/>
<evidence type="ECO:0000256" key="2">
    <source>
        <dbReference type="ARBA" id="ARBA00001946"/>
    </source>
</evidence>
<dbReference type="GO" id="GO:0008311">
    <property type="term" value="F:double-stranded DNA 3'-5' DNA exonuclease activity"/>
    <property type="evidence" value="ECO:0007669"/>
    <property type="project" value="UniProtKB-EC"/>
</dbReference>
<dbReference type="PANTHER" id="PTHR13058">
    <property type="entry name" value="THREE PRIME REPAIR EXONUCLEASE 1, 2"/>
    <property type="match status" value="1"/>
</dbReference>
<keyword evidence="11" id="KW-1185">Reference proteome</keyword>
<dbReference type="PANTHER" id="PTHR13058:SF22">
    <property type="entry name" value="EXODEOXYRIBONUCLEASE III"/>
    <property type="match status" value="1"/>
</dbReference>